<name>A0A834U4Z1_VESPE</name>
<reference evidence="2" key="1">
    <citation type="journal article" date="2020" name="G3 (Bethesda)">
        <title>High-Quality Assemblies for Three Invasive Social Wasps from the &lt;i&gt;Vespula&lt;/i&gt; Genus.</title>
        <authorList>
            <person name="Harrop T.W.R."/>
            <person name="Guhlin J."/>
            <person name="McLaughlin G.M."/>
            <person name="Permina E."/>
            <person name="Stockwell P."/>
            <person name="Gilligan J."/>
            <person name="Le Lec M.F."/>
            <person name="Gruber M.A.M."/>
            <person name="Quinn O."/>
            <person name="Lovegrove M."/>
            <person name="Duncan E.J."/>
            <person name="Remnant E.J."/>
            <person name="Van Eeckhoven J."/>
            <person name="Graham B."/>
            <person name="Knapp R.A."/>
            <person name="Langford K.W."/>
            <person name="Kronenberg Z."/>
            <person name="Press M.O."/>
            <person name="Eacker S.M."/>
            <person name="Wilson-Rankin E.E."/>
            <person name="Purcell J."/>
            <person name="Lester P.J."/>
            <person name="Dearden P.K."/>
        </authorList>
    </citation>
    <scope>NUCLEOTIDE SEQUENCE</scope>
    <source>
        <strain evidence="2">Volc-1</strain>
    </source>
</reference>
<feature type="compositionally biased region" description="Acidic residues" evidence="1">
    <location>
        <begin position="201"/>
        <end position="235"/>
    </location>
</feature>
<feature type="region of interest" description="Disordered" evidence="1">
    <location>
        <begin position="96"/>
        <end position="123"/>
    </location>
</feature>
<gene>
    <name evidence="2" type="ORF">H0235_011219</name>
</gene>
<protein>
    <submittedName>
        <fullName evidence="2">Uncharacterized protein</fullName>
    </submittedName>
</protein>
<dbReference type="Proteomes" id="UP000600918">
    <property type="component" value="Unassembled WGS sequence"/>
</dbReference>
<dbReference type="SUPFAM" id="SSF48371">
    <property type="entry name" value="ARM repeat"/>
    <property type="match status" value="1"/>
</dbReference>
<dbReference type="AlphaFoldDB" id="A0A834U4Z1"/>
<feature type="region of interest" description="Disordered" evidence="1">
    <location>
        <begin position="183"/>
        <end position="238"/>
    </location>
</feature>
<organism evidence="2 3">
    <name type="scientific">Vespula pensylvanica</name>
    <name type="common">Western yellow jacket</name>
    <name type="synonym">Wasp</name>
    <dbReference type="NCBI Taxonomy" id="30213"/>
    <lineage>
        <taxon>Eukaryota</taxon>
        <taxon>Metazoa</taxon>
        <taxon>Ecdysozoa</taxon>
        <taxon>Arthropoda</taxon>
        <taxon>Hexapoda</taxon>
        <taxon>Insecta</taxon>
        <taxon>Pterygota</taxon>
        <taxon>Neoptera</taxon>
        <taxon>Endopterygota</taxon>
        <taxon>Hymenoptera</taxon>
        <taxon>Apocrita</taxon>
        <taxon>Aculeata</taxon>
        <taxon>Vespoidea</taxon>
        <taxon>Vespidae</taxon>
        <taxon>Vespinae</taxon>
        <taxon>Vespula</taxon>
    </lineage>
</organism>
<evidence type="ECO:0000256" key="1">
    <source>
        <dbReference type="SAM" id="MobiDB-lite"/>
    </source>
</evidence>
<dbReference type="InterPro" id="IPR016024">
    <property type="entry name" value="ARM-type_fold"/>
</dbReference>
<sequence>MILTLLYPRRQGNTVGSREHGLVLLDQDIARLPLPDLVSSAMQQLPPPSPQVTVSAPTSPTRDATFQFPECSGTNNVAAAAAAAAAASYANVARNDNYENEDEEGAPVPTPRPRPRRRRPINVRVPLKKTSLTLEPTCNGDSTCCEHPGHALRNGQWWISIGANLRNIADDFQASKTKCGCPGGVINIDSPSVKTSKEKDEDVDENEDEYEEDGEDDNDDDDDDDDNDDDDDEEEEHKKIRDFRVYQEYIYLTLSNNLRVLETVLERCERRMFPDRMGDEQILWSLAIKAPPLGDCPFLRTRLLLLQRRTGELTTVVGDFRFPEQHKRQQPIHRRYFAFHDPSVYKRDDVMGDSGSLPRLEACLSSTINP</sequence>
<dbReference type="EMBL" id="JACSDY010000010">
    <property type="protein sequence ID" value="KAF7416688.1"/>
    <property type="molecule type" value="Genomic_DNA"/>
</dbReference>
<accession>A0A834U4Z1</accession>
<evidence type="ECO:0000313" key="2">
    <source>
        <dbReference type="EMBL" id="KAF7416688.1"/>
    </source>
</evidence>
<evidence type="ECO:0000313" key="3">
    <source>
        <dbReference type="Proteomes" id="UP000600918"/>
    </source>
</evidence>
<proteinExistence type="predicted"/>
<keyword evidence="3" id="KW-1185">Reference proteome</keyword>
<comment type="caution">
    <text evidence="2">The sequence shown here is derived from an EMBL/GenBank/DDBJ whole genome shotgun (WGS) entry which is preliminary data.</text>
</comment>